<comment type="similarity">
    <text evidence="3">Belongs to the glycosyl hydrolase 9 (cellulase E) family.</text>
</comment>
<feature type="compositionally biased region" description="Basic and acidic residues" evidence="13">
    <location>
        <begin position="1"/>
        <end position="17"/>
    </location>
</feature>
<dbReference type="Pfam" id="PF13641">
    <property type="entry name" value="Glyco_tranf_2_3"/>
    <property type="match status" value="1"/>
</dbReference>
<dbReference type="InterPro" id="IPR008928">
    <property type="entry name" value="6-hairpin_glycosidase_sf"/>
</dbReference>
<dbReference type="SUPFAM" id="SSF53448">
    <property type="entry name" value="Nucleotide-diphospho-sugar transferases"/>
    <property type="match status" value="1"/>
</dbReference>
<evidence type="ECO:0000256" key="13">
    <source>
        <dbReference type="SAM" id="MobiDB-lite"/>
    </source>
</evidence>
<accession>A0AAW1P2V2</accession>
<evidence type="ECO:0000256" key="6">
    <source>
        <dbReference type="ARBA" id="ARBA00022679"/>
    </source>
</evidence>
<comment type="caution">
    <text evidence="16">The sequence shown here is derived from an EMBL/GenBank/DDBJ whole genome shotgun (WGS) entry which is preliminary data.</text>
</comment>
<feature type="transmembrane region" description="Helical" evidence="14">
    <location>
        <begin position="649"/>
        <end position="671"/>
    </location>
</feature>
<dbReference type="PANTHER" id="PTHR43867">
    <property type="entry name" value="CELLULOSE SYNTHASE CATALYTIC SUBUNIT A [UDP-FORMING]"/>
    <property type="match status" value="1"/>
</dbReference>
<dbReference type="GO" id="GO:0030245">
    <property type="term" value="P:cellulose catabolic process"/>
    <property type="evidence" value="ECO:0007669"/>
    <property type="project" value="UniProtKB-KW"/>
</dbReference>
<comment type="catalytic activity">
    <reaction evidence="1">
        <text>Endohydrolysis of (1-&gt;4)-beta-D-glucosidic linkages in cellulose, lichenin and cereal beta-D-glucans.</text>
        <dbReference type="EC" id="3.2.1.4"/>
    </reaction>
</comment>
<feature type="compositionally biased region" description="Polar residues" evidence="13">
    <location>
        <begin position="18"/>
        <end position="28"/>
    </location>
</feature>
<dbReference type="InterPro" id="IPR012341">
    <property type="entry name" value="6hp_glycosidase-like_sf"/>
</dbReference>
<protein>
    <recommendedName>
        <fullName evidence="4">cellulase</fullName>
        <ecNumber evidence="4">3.2.1.4</ecNumber>
    </recommendedName>
</protein>
<dbReference type="GO" id="GO:0016020">
    <property type="term" value="C:membrane"/>
    <property type="evidence" value="ECO:0007669"/>
    <property type="project" value="UniProtKB-SubCell"/>
</dbReference>
<feature type="domain" description="Glycoside hydrolase family 9" evidence="15">
    <location>
        <begin position="742"/>
        <end position="1222"/>
    </location>
</feature>
<dbReference type="InterPro" id="IPR050321">
    <property type="entry name" value="Glycosyltr_2/OpgH_subfam"/>
</dbReference>
<dbReference type="EMBL" id="JALJOR010000018">
    <property type="protein sequence ID" value="KAK9804363.1"/>
    <property type="molecule type" value="Genomic_DNA"/>
</dbReference>
<keyword evidence="17" id="KW-1185">Reference proteome</keyword>
<feature type="region of interest" description="Disordered" evidence="13">
    <location>
        <begin position="1"/>
        <end position="45"/>
    </location>
</feature>
<dbReference type="Gene3D" id="3.90.550.10">
    <property type="entry name" value="Spore Coat Polysaccharide Biosynthesis Protein SpsA, Chain A"/>
    <property type="match status" value="1"/>
</dbReference>
<feature type="transmembrane region" description="Helical" evidence="14">
    <location>
        <begin position="222"/>
        <end position="245"/>
    </location>
</feature>
<evidence type="ECO:0000259" key="15">
    <source>
        <dbReference type="Pfam" id="PF00759"/>
    </source>
</evidence>
<evidence type="ECO:0000256" key="4">
    <source>
        <dbReference type="ARBA" id="ARBA00012601"/>
    </source>
</evidence>
<organism evidence="16 17">
    <name type="scientific">[Myrmecia] bisecta</name>
    <dbReference type="NCBI Taxonomy" id="41462"/>
    <lineage>
        <taxon>Eukaryota</taxon>
        <taxon>Viridiplantae</taxon>
        <taxon>Chlorophyta</taxon>
        <taxon>core chlorophytes</taxon>
        <taxon>Trebouxiophyceae</taxon>
        <taxon>Trebouxiales</taxon>
        <taxon>Trebouxiaceae</taxon>
        <taxon>Myrmecia</taxon>
    </lineage>
</organism>
<feature type="transmembrane region" description="Helical" evidence="14">
    <location>
        <begin position="715"/>
        <end position="735"/>
    </location>
</feature>
<feature type="compositionally biased region" description="Basic and acidic residues" evidence="13">
    <location>
        <begin position="29"/>
        <end position="38"/>
    </location>
</feature>
<evidence type="ECO:0000256" key="5">
    <source>
        <dbReference type="ARBA" id="ARBA00022676"/>
    </source>
</evidence>
<feature type="transmembrane region" description="Helical" evidence="14">
    <location>
        <begin position="677"/>
        <end position="703"/>
    </location>
</feature>
<evidence type="ECO:0000256" key="12">
    <source>
        <dbReference type="ARBA" id="ARBA00023326"/>
    </source>
</evidence>
<sequence length="1253" mass="138296">MGDKDYAPRSYEPKDYDASSSDLYSEASTTEHKEHDPAGDNCSGSDEAVAKIRRTPSDIDLKGAGRRDALGILLRLAEVLEREDGAPPVDYYGDDVDSQLLGKPGKEVNFDLLNSYDSHNLKHGRSAGLLSTEDEDEDEVYCATAFNAPDVENMARNPVFGAAAVERGPEGEDAADRPKFEKKFKRQTKINWRGCFMVFIFLVTLCFYLWVRITKTLDLGKYLPYGIFILVVEMMGATTTLLYGVNLLLDPVNPPLPEDPARPGIPLVGLPYHVRVLIPCYKEGTELVRKTIQGAFDAVLPANCCRTIYLSDDGKDPTKRHMCREFGPDVVYVSGRQRAPGEVNGKSGNLNNCLSQIYPEGVPVPPNELVCIFDADQVANSDFYAKTVPLFDGGDDVGMVLSPQAFHNLRIHADIFNHANIHFWEYAQHGYDALGFISCTGTNFLTRASAFQEAGWSPTYTLTEDYALGMELKKGGWQCRYVEEYLAIGEAPEQVRNCFQQRSRWCKGHFQMVLSREHCPLFQRKLSLGMKILYCSGVWSYIVGAITTPTFILIPLLTIWAGVFPITVSWWAALALTVYTVAQTLVLNYMKKWKHIEALWFANIANQILWFTFVKACWRAMNSVCGKTITFKTTLKGASKLMDSALGDLWMPITCLLALTVSLGIGLQKLINGPAVITTLAISVVWIIYAMIPPYLVIHYTWIGRGGSLQLMCRFTFVLSYLAGILALLLLWAVYPRQYDFGAAAGDSLKYYDAMRVGALPADNRIPWRHDSLLYEAARSQGFNDLTGGWTNGGVLGNVKLTMPAAFTTSMLAWGVLAFSNGYQSSQQMDWAKESVRWGADYLLKTYKPLAANASSTVKDFEILYQVGNLTTDSEFWGPPEAMNSTNMPRPAYNVSTANGASDLAGQMVAAFAATALVFKDSDSAYHDKLMSAALELYGAATKTQAKYTRRFLYDCTSKFAKSRIGISAPASPCPPPTAFNRGSALVFYNSTSYRDDLLWAAAWMYKASGDQGYLADVNQFYGDHIDQEGDQDSFLITDWDHVFWASNVLLAQLTDQGAFHMATQNFLKQWICGAGNYVVYTPRGRAWNPNAPSLGATANAAFLSLAYAQISSKSISQAKSERYTCWARGQMRYVLGDSGRSLVAGWGKKAPQHVQNKAASCASTDGSCNKLNALFSPQPNPHVLTGALVEMASFSDSFQDMRTNNDTRVTIDYNAGFTGVLAGLHSASGTWAQCLQGVGVLTKDKAVCDSNL</sequence>
<name>A0AAW1P2V2_9CHLO</name>
<dbReference type="GO" id="GO:0016757">
    <property type="term" value="F:glycosyltransferase activity"/>
    <property type="evidence" value="ECO:0007669"/>
    <property type="project" value="UniProtKB-KW"/>
</dbReference>
<evidence type="ECO:0000256" key="7">
    <source>
        <dbReference type="ARBA" id="ARBA00022692"/>
    </source>
</evidence>
<evidence type="ECO:0000256" key="10">
    <source>
        <dbReference type="ARBA" id="ARBA00023136"/>
    </source>
</evidence>
<keyword evidence="11" id="KW-0119">Carbohydrate metabolism</keyword>
<dbReference type="InterPro" id="IPR029044">
    <property type="entry name" value="Nucleotide-diphossugar_trans"/>
</dbReference>
<feature type="transmembrane region" description="Helical" evidence="14">
    <location>
        <begin position="190"/>
        <end position="210"/>
    </location>
</feature>
<proteinExistence type="inferred from homology"/>
<keyword evidence="10 14" id="KW-0472">Membrane</keyword>
<evidence type="ECO:0000313" key="17">
    <source>
        <dbReference type="Proteomes" id="UP001489004"/>
    </source>
</evidence>
<reference evidence="16 17" key="1">
    <citation type="journal article" date="2024" name="Nat. Commun.">
        <title>Phylogenomics reveals the evolutionary origins of lichenization in chlorophyte algae.</title>
        <authorList>
            <person name="Puginier C."/>
            <person name="Libourel C."/>
            <person name="Otte J."/>
            <person name="Skaloud P."/>
            <person name="Haon M."/>
            <person name="Grisel S."/>
            <person name="Petersen M."/>
            <person name="Berrin J.G."/>
            <person name="Delaux P.M."/>
            <person name="Dal Grande F."/>
            <person name="Keller J."/>
        </authorList>
    </citation>
    <scope>NUCLEOTIDE SEQUENCE [LARGE SCALE GENOMIC DNA]</scope>
    <source>
        <strain evidence="16 17">SAG 2043</strain>
    </source>
</reference>
<dbReference type="Gene3D" id="1.50.10.10">
    <property type="match status" value="1"/>
</dbReference>
<dbReference type="SUPFAM" id="SSF48208">
    <property type="entry name" value="Six-hairpin glycosidases"/>
    <property type="match status" value="1"/>
</dbReference>
<feature type="transmembrane region" description="Helical" evidence="14">
    <location>
        <begin position="568"/>
        <end position="590"/>
    </location>
</feature>
<dbReference type="GO" id="GO:0008810">
    <property type="term" value="F:cellulase activity"/>
    <property type="evidence" value="ECO:0007669"/>
    <property type="project" value="UniProtKB-EC"/>
</dbReference>
<dbReference type="InterPro" id="IPR001701">
    <property type="entry name" value="Glyco_hydro_9"/>
</dbReference>
<comment type="subcellular location">
    <subcellularLocation>
        <location evidence="2">Membrane</location>
        <topology evidence="2">Multi-pass membrane protein</topology>
    </subcellularLocation>
</comment>
<dbReference type="Proteomes" id="UP001489004">
    <property type="component" value="Unassembled WGS sequence"/>
</dbReference>
<evidence type="ECO:0000313" key="16">
    <source>
        <dbReference type="EMBL" id="KAK9804363.1"/>
    </source>
</evidence>
<dbReference type="AlphaFoldDB" id="A0AAW1P2V2"/>
<dbReference type="PANTHER" id="PTHR43867:SF2">
    <property type="entry name" value="CELLULOSE SYNTHASE CATALYTIC SUBUNIT A [UDP-FORMING]"/>
    <property type="match status" value="1"/>
</dbReference>
<evidence type="ECO:0000256" key="2">
    <source>
        <dbReference type="ARBA" id="ARBA00004141"/>
    </source>
</evidence>
<evidence type="ECO:0000256" key="8">
    <source>
        <dbReference type="ARBA" id="ARBA00022989"/>
    </source>
</evidence>
<gene>
    <name evidence="16" type="ORF">WJX72_009368</name>
</gene>
<dbReference type="EC" id="3.2.1.4" evidence="4"/>
<evidence type="ECO:0000256" key="1">
    <source>
        <dbReference type="ARBA" id="ARBA00000966"/>
    </source>
</evidence>
<dbReference type="Pfam" id="PF00759">
    <property type="entry name" value="Glyco_hydro_9"/>
    <property type="match status" value="1"/>
</dbReference>
<keyword evidence="12" id="KW-0624">Polysaccharide degradation</keyword>
<evidence type="ECO:0000256" key="11">
    <source>
        <dbReference type="ARBA" id="ARBA00023277"/>
    </source>
</evidence>
<evidence type="ECO:0000256" key="14">
    <source>
        <dbReference type="SAM" id="Phobius"/>
    </source>
</evidence>
<keyword evidence="5" id="KW-0328">Glycosyltransferase</keyword>
<evidence type="ECO:0000256" key="9">
    <source>
        <dbReference type="ARBA" id="ARBA00023001"/>
    </source>
</evidence>
<keyword evidence="8 14" id="KW-1133">Transmembrane helix</keyword>
<evidence type="ECO:0000256" key="3">
    <source>
        <dbReference type="ARBA" id="ARBA00007072"/>
    </source>
</evidence>
<keyword evidence="7 14" id="KW-0812">Transmembrane</keyword>
<keyword evidence="6" id="KW-0808">Transferase</keyword>
<feature type="transmembrane region" description="Helical" evidence="14">
    <location>
        <begin position="532"/>
        <end position="562"/>
    </location>
</feature>
<keyword evidence="9" id="KW-0136">Cellulose degradation</keyword>